<reference evidence="4" key="1">
    <citation type="submission" date="2017-02" db="UniProtKB">
        <authorList>
            <consortium name="WormBaseParasite"/>
        </authorList>
    </citation>
    <scope>IDENTIFICATION</scope>
</reference>
<name>A0A0N4WYY3_HAEPC</name>
<reference evidence="2 3" key="2">
    <citation type="submission" date="2018-11" db="EMBL/GenBank/DDBJ databases">
        <authorList>
            <consortium name="Pathogen Informatics"/>
        </authorList>
    </citation>
    <scope>NUCLEOTIDE SEQUENCE [LARGE SCALE GENOMIC DNA]</scope>
    <source>
        <strain evidence="2 3">MHpl1</strain>
    </source>
</reference>
<dbReference type="AlphaFoldDB" id="A0A0N4WYY3"/>
<evidence type="ECO:0000313" key="2">
    <source>
        <dbReference type="EMBL" id="VDO63410.1"/>
    </source>
</evidence>
<evidence type="ECO:0000313" key="3">
    <source>
        <dbReference type="Proteomes" id="UP000268014"/>
    </source>
</evidence>
<gene>
    <name evidence="2" type="ORF">HPLM_LOCUS17106</name>
</gene>
<proteinExistence type="predicted"/>
<dbReference type="Proteomes" id="UP000268014">
    <property type="component" value="Unassembled WGS sequence"/>
</dbReference>
<sequence>MNVKSCTVRSWRKGVEGPATGHGAPLPAKEAGNGAFWPNVEGPEGRTSPAWVLREAAESSEYMQLRRDQKPPGCGGNYGSPRGITLGGDEEASVGETRPDIKGGIETG</sequence>
<dbReference type="EMBL" id="UZAF01019772">
    <property type="protein sequence ID" value="VDO63410.1"/>
    <property type="molecule type" value="Genomic_DNA"/>
</dbReference>
<evidence type="ECO:0000313" key="4">
    <source>
        <dbReference type="WBParaSite" id="HPLM_0001711401-mRNA-1"/>
    </source>
</evidence>
<feature type="region of interest" description="Disordered" evidence="1">
    <location>
        <begin position="62"/>
        <end position="108"/>
    </location>
</feature>
<dbReference type="WBParaSite" id="HPLM_0001711401-mRNA-1">
    <property type="protein sequence ID" value="HPLM_0001711401-mRNA-1"/>
    <property type="gene ID" value="HPLM_0001711401"/>
</dbReference>
<evidence type="ECO:0000256" key="1">
    <source>
        <dbReference type="SAM" id="MobiDB-lite"/>
    </source>
</evidence>
<keyword evidence="3" id="KW-1185">Reference proteome</keyword>
<accession>A0A0N4WYY3</accession>
<feature type="compositionally biased region" description="Basic and acidic residues" evidence="1">
    <location>
        <begin position="97"/>
        <end position="108"/>
    </location>
</feature>
<organism evidence="4">
    <name type="scientific">Haemonchus placei</name>
    <name type="common">Barber's pole worm</name>
    <dbReference type="NCBI Taxonomy" id="6290"/>
    <lineage>
        <taxon>Eukaryota</taxon>
        <taxon>Metazoa</taxon>
        <taxon>Ecdysozoa</taxon>
        <taxon>Nematoda</taxon>
        <taxon>Chromadorea</taxon>
        <taxon>Rhabditida</taxon>
        <taxon>Rhabditina</taxon>
        <taxon>Rhabditomorpha</taxon>
        <taxon>Strongyloidea</taxon>
        <taxon>Trichostrongylidae</taxon>
        <taxon>Haemonchus</taxon>
    </lineage>
</organism>
<protein>
    <submittedName>
        <fullName evidence="2 4">Uncharacterized protein</fullName>
    </submittedName>
</protein>
<feature type="region of interest" description="Disordered" evidence="1">
    <location>
        <begin position="1"/>
        <end position="47"/>
    </location>
</feature>